<evidence type="ECO:0000313" key="3">
    <source>
        <dbReference type="Proteomes" id="UP000315677"/>
    </source>
</evidence>
<comment type="caution">
    <text evidence="2">The sequence shown here is derived from an EMBL/GenBank/DDBJ whole genome shotgun (WGS) entry which is preliminary data.</text>
</comment>
<name>A0A543D3N4_9PSEU</name>
<feature type="domain" description="SnoaL-like" evidence="1">
    <location>
        <begin position="10"/>
        <end position="119"/>
    </location>
</feature>
<proteinExistence type="predicted"/>
<dbReference type="GO" id="GO:0016853">
    <property type="term" value="F:isomerase activity"/>
    <property type="evidence" value="ECO:0007669"/>
    <property type="project" value="UniProtKB-KW"/>
</dbReference>
<dbReference type="AlphaFoldDB" id="A0A543D3N4"/>
<dbReference type="SUPFAM" id="SSF54427">
    <property type="entry name" value="NTF2-like"/>
    <property type="match status" value="1"/>
</dbReference>
<gene>
    <name evidence="2" type="ORF">FB558_6981</name>
</gene>
<evidence type="ECO:0000313" key="2">
    <source>
        <dbReference type="EMBL" id="TQM03956.1"/>
    </source>
</evidence>
<organism evidence="2 3">
    <name type="scientific">Pseudonocardia kunmingensis</name>
    <dbReference type="NCBI Taxonomy" id="630975"/>
    <lineage>
        <taxon>Bacteria</taxon>
        <taxon>Bacillati</taxon>
        <taxon>Actinomycetota</taxon>
        <taxon>Actinomycetes</taxon>
        <taxon>Pseudonocardiales</taxon>
        <taxon>Pseudonocardiaceae</taxon>
        <taxon>Pseudonocardia</taxon>
    </lineage>
</organism>
<dbReference type="RefSeq" id="WP_142060965.1">
    <property type="nucleotide sequence ID" value="NZ_VFPA01000005.1"/>
</dbReference>
<dbReference type="InterPro" id="IPR037401">
    <property type="entry name" value="SnoaL-like"/>
</dbReference>
<sequence length="148" mass="15539">MTSAPARLAARYGEAWNAHDLDAVMALHTDDTAFRLHLLDAPELTGRAAVRDGFAGLLALWPDIAFHTDRLVPGDGFFVHQYVVTGTLAAPMPFGAALARPTGSAVHFSGVDVITLSGELVHRKETYLDTAGAAARLGVFDGAGAAAR</sequence>
<dbReference type="Proteomes" id="UP000315677">
    <property type="component" value="Unassembled WGS sequence"/>
</dbReference>
<dbReference type="Gene3D" id="3.10.450.50">
    <property type="match status" value="1"/>
</dbReference>
<accession>A0A543D3N4</accession>
<dbReference type="Pfam" id="PF12680">
    <property type="entry name" value="SnoaL_2"/>
    <property type="match status" value="1"/>
</dbReference>
<reference evidence="2 3" key="1">
    <citation type="submission" date="2019-06" db="EMBL/GenBank/DDBJ databases">
        <title>Sequencing the genomes of 1000 actinobacteria strains.</title>
        <authorList>
            <person name="Klenk H.-P."/>
        </authorList>
    </citation>
    <scope>NUCLEOTIDE SEQUENCE [LARGE SCALE GENOMIC DNA]</scope>
    <source>
        <strain evidence="2 3">DSM 45301</strain>
    </source>
</reference>
<protein>
    <submittedName>
        <fullName evidence="2">Ketosteroid isomerase-like protein</fullName>
    </submittedName>
</protein>
<keyword evidence="2" id="KW-0413">Isomerase</keyword>
<dbReference type="EMBL" id="VFPA01000005">
    <property type="protein sequence ID" value="TQM03956.1"/>
    <property type="molecule type" value="Genomic_DNA"/>
</dbReference>
<keyword evidence="3" id="KW-1185">Reference proteome</keyword>
<dbReference type="InterPro" id="IPR032710">
    <property type="entry name" value="NTF2-like_dom_sf"/>
</dbReference>
<evidence type="ECO:0000259" key="1">
    <source>
        <dbReference type="Pfam" id="PF12680"/>
    </source>
</evidence>
<dbReference type="OrthoDB" id="333383at2"/>